<comment type="caution">
    <text evidence="2">The sequence shown here is derived from an EMBL/GenBank/DDBJ whole genome shotgun (WGS) entry which is preliminary data.</text>
</comment>
<feature type="transmembrane region" description="Helical" evidence="1">
    <location>
        <begin position="50"/>
        <end position="67"/>
    </location>
</feature>
<dbReference type="AlphaFoldDB" id="A0A849V8Z0"/>
<accession>A0A849V8Z0</accession>
<evidence type="ECO:0000256" key="1">
    <source>
        <dbReference type="SAM" id="Phobius"/>
    </source>
</evidence>
<evidence type="ECO:0000313" key="3">
    <source>
        <dbReference type="Proteomes" id="UP000586305"/>
    </source>
</evidence>
<reference evidence="2 3" key="1">
    <citation type="submission" date="2020-04" db="EMBL/GenBank/DDBJ databases">
        <title>Pseudoalteromonas caenipelagi sp. nov., isolated from a tidal flat.</title>
        <authorList>
            <person name="Park S."/>
            <person name="Yoon J.-H."/>
        </authorList>
    </citation>
    <scope>NUCLEOTIDE SEQUENCE [LARGE SCALE GENOMIC DNA]</scope>
    <source>
        <strain evidence="2 3">JBTF-M23</strain>
    </source>
</reference>
<protein>
    <submittedName>
        <fullName evidence="2">Uncharacterized protein</fullName>
    </submittedName>
</protein>
<feature type="transmembrane region" description="Helical" evidence="1">
    <location>
        <begin position="6"/>
        <end position="24"/>
    </location>
</feature>
<gene>
    <name evidence="2" type="ORF">HG263_05740</name>
</gene>
<name>A0A849V8Z0_9GAMM</name>
<keyword evidence="1" id="KW-0472">Membrane</keyword>
<feature type="transmembrane region" description="Helical" evidence="1">
    <location>
        <begin position="121"/>
        <end position="142"/>
    </location>
</feature>
<keyword evidence="1" id="KW-1133">Transmembrane helix</keyword>
<dbReference type="RefSeq" id="WP_171625118.1">
    <property type="nucleotide sequence ID" value="NZ_JABBPG010000002.1"/>
</dbReference>
<evidence type="ECO:0000313" key="2">
    <source>
        <dbReference type="EMBL" id="NOU50039.1"/>
    </source>
</evidence>
<feature type="transmembrane region" description="Helical" evidence="1">
    <location>
        <begin position="148"/>
        <end position="171"/>
    </location>
</feature>
<sequence>MNEFLYILGWVLKGIEFLIVIFWLRKFSRMRWKLFFGVKKDLASVQHHELYSCFLSSFCFLTFHLIGSEVDQFILSLEMDKLEQIKLFYTSGVIVQFSFAMTLMCSHLIRGCTFSPTARICMYTTLVYMMLQGMELISRAYYDYHNLGLIYQVGVWICNFIAVGALCTYPIRSLKDYFQQRRAATE</sequence>
<dbReference type="EMBL" id="JABBPG010000002">
    <property type="protein sequence ID" value="NOU50039.1"/>
    <property type="molecule type" value="Genomic_DNA"/>
</dbReference>
<organism evidence="2 3">
    <name type="scientific">Pseudoalteromonas caenipelagi</name>
    <dbReference type="NCBI Taxonomy" id="2726988"/>
    <lineage>
        <taxon>Bacteria</taxon>
        <taxon>Pseudomonadati</taxon>
        <taxon>Pseudomonadota</taxon>
        <taxon>Gammaproteobacteria</taxon>
        <taxon>Alteromonadales</taxon>
        <taxon>Pseudoalteromonadaceae</taxon>
        <taxon>Pseudoalteromonas</taxon>
    </lineage>
</organism>
<proteinExistence type="predicted"/>
<dbReference type="Proteomes" id="UP000586305">
    <property type="component" value="Unassembled WGS sequence"/>
</dbReference>
<keyword evidence="1" id="KW-0812">Transmembrane</keyword>
<feature type="transmembrane region" description="Helical" evidence="1">
    <location>
        <begin position="87"/>
        <end position="109"/>
    </location>
</feature>
<keyword evidence="3" id="KW-1185">Reference proteome</keyword>